<dbReference type="InterPro" id="IPR011990">
    <property type="entry name" value="TPR-like_helical_dom_sf"/>
</dbReference>
<name>A0A1Y0I743_9GAMM</name>
<dbReference type="AlphaFoldDB" id="A0A1Y0I743"/>
<accession>A0A1Y0I743</accession>
<reference evidence="1 2" key="1">
    <citation type="submission" date="2017-05" db="EMBL/GenBank/DDBJ databases">
        <title>Genomic insights into alkan degradation activity of Oleiphilus messinensis.</title>
        <authorList>
            <person name="Kozyavkin S.A."/>
            <person name="Slesarev A.I."/>
            <person name="Golyshin P.N."/>
            <person name="Korzhenkov A."/>
            <person name="Golyshina O.N."/>
            <person name="Toshchakov S.V."/>
        </authorList>
    </citation>
    <scope>NUCLEOTIDE SEQUENCE [LARGE SCALE GENOMIC DNA]</scope>
    <source>
        <strain evidence="1 2">ME102</strain>
    </source>
</reference>
<dbReference type="Proteomes" id="UP000196027">
    <property type="component" value="Chromosome"/>
</dbReference>
<sequence length="383" mass="42793">MIPLPMLLPRLHPGVLFAILALILSGCSSLSLQKARQLHSNGQWLAAADALEQCESESRDDRLLCLLDSGTVLYDAGKYQESTRVFLAADAFIREQDYLSISQQTLASVVNDYAIVYQGEYSEQLWLHTYLMMGFLQLHDYEAARVEAKRALEVLDENPDPLQQARYSRALIALCFELFNQFDDARIEYEKIKNVDPDVSIPSPTDFTKEGELVLLLSLGQGPRKSALEFVAPPSIKISIPEYQPVTPYREPDVVVLEHSGAQIYPFSTDTLALSRASLKARMPGIIARQTARVAGKESLAESIGDQNELLEILVRILFFATEHADTRSWLTLPAGFHLVRISLLPGAYDIRMNLPGATFASGYSLPNVEIRAGERIFKSIRF</sequence>
<keyword evidence="2" id="KW-1185">Reference proteome</keyword>
<protein>
    <submittedName>
        <fullName evidence="1">Tetratricopeptide repeat-containing protein</fullName>
    </submittedName>
</protein>
<evidence type="ECO:0000313" key="1">
    <source>
        <dbReference type="EMBL" id="ARU55213.1"/>
    </source>
</evidence>
<proteinExistence type="predicted"/>
<dbReference type="Gene3D" id="1.25.40.10">
    <property type="entry name" value="Tetratricopeptide repeat domain"/>
    <property type="match status" value="1"/>
</dbReference>
<evidence type="ECO:0000313" key="2">
    <source>
        <dbReference type="Proteomes" id="UP000196027"/>
    </source>
</evidence>
<dbReference type="EMBL" id="CP021425">
    <property type="protein sequence ID" value="ARU55213.1"/>
    <property type="molecule type" value="Genomic_DNA"/>
</dbReference>
<gene>
    <name evidence="1" type="ORF">OLMES_1128</name>
</gene>
<organism evidence="1 2">
    <name type="scientific">Oleiphilus messinensis</name>
    <dbReference type="NCBI Taxonomy" id="141451"/>
    <lineage>
        <taxon>Bacteria</taxon>
        <taxon>Pseudomonadati</taxon>
        <taxon>Pseudomonadota</taxon>
        <taxon>Gammaproteobacteria</taxon>
        <taxon>Oceanospirillales</taxon>
        <taxon>Oleiphilaceae</taxon>
        <taxon>Oleiphilus</taxon>
    </lineage>
</organism>
<dbReference type="KEGG" id="ome:OLMES_1128"/>
<dbReference type="SUPFAM" id="SSF48452">
    <property type="entry name" value="TPR-like"/>
    <property type="match status" value="1"/>
</dbReference>